<sequence>MYSSNLVANALDVIGGTIENRLIPGDKLFFGMSQFFVEAQLPGARLIFSTRFVDNIFADIVVEPRGLEVELFRKGGFGRVGVQNDRPMVRSYDREVTDGSVQKSGAPGDGPDGSVKALLDQLTSSSLIRPSKRDTGVSQFYHGGVKDEVIQGVRRCVVERNSAKLFFFAGNTVQIPHNNPGNADRARAACQWRPSKRFCLRGLRLDERINAVQRRGEDGKVNIAAPGQPEAIGMMRASSHSVSVSEAKNTEFAERVRVENLSFEDDVGVEFLVMSEEFSKGGLLCSPPAVPGENNHCSAVTLGLITGNSLMLQPAAVLVKSSRWRSFSKKFPLSADVFLWVQPMLRYVSFAAPGSPEKRKSYEVAEFKCVRDDAANGAEALEALVLDRDSGFAIVVRPVNRNCLNKRRILVISLLHSFLMPSRINESFKVGEMEQNATANFHFSCRLSHCDLSNLKLGVGSCVEHLLNMSASSLSFRLNIFWDPQRQSTHSSSLINYLHWRVLSVDLIFQVRNIFFHAWRVAAAPAAPLFDKETQYLRARCVRAFKHIFILCDRDRDGLLSDAELCNLELKCWGETTTHADLLDYKRLAQEEPKGGVTLAGFLSLQSNLVKLGSTSNLWGALYHFGFDSDLKLRDDLLPVLSKGDSDQVLRLHPEYTELLFSTEPAFKSLILCFKYLFLNTFARGSGRVFEVSLQLIRP</sequence>
<evidence type="ECO:0000256" key="3">
    <source>
        <dbReference type="ARBA" id="ARBA00022737"/>
    </source>
</evidence>
<evidence type="ECO:0000313" key="9">
    <source>
        <dbReference type="Proteomes" id="UP000541444"/>
    </source>
</evidence>
<dbReference type="PANTHER" id="PTHR46819">
    <property type="entry name" value="EF-HAND CALCIUM-BINDING DOMAIN-CONTAINING PROTEIN 7"/>
    <property type="match status" value="1"/>
</dbReference>
<dbReference type="Pfam" id="PF08356">
    <property type="entry name" value="EF_assoc_2"/>
    <property type="match status" value="1"/>
</dbReference>
<accession>A0A7J7L1Q8</accession>
<reference evidence="8 9" key="1">
    <citation type="journal article" date="2020" name="IScience">
        <title>Genome Sequencing of the Endangered Kingdonia uniflora (Circaeasteraceae, Ranunculales) Reveals Potential Mechanisms of Evolutionary Specialization.</title>
        <authorList>
            <person name="Sun Y."/>
            <person name="Deng T."/>
            <person name="Zhang A."/>
            <person name="Moore M.J."/>
            <person name="Landis J.B."/>
            <person name="Lin N."/>
            <person name="Zhang H."/>
            <person name="Zhang X."/>
            <person name="Huang J."/>
            <person name="Zhang X."/>
            <person name="Sun H."/>
            <person name="Wang H."/>
        </authorList>
    </citation>
    <scope>NUCLEOTIDE SEQUENCE [LARGE SCALE GENOMIC DNA]</scope>
    <source>
        <strain evidence="8">TB1705</strain>
        <tissue evidence="8">Leaf</tissue>
    </source>
</reference>
<feature type="domain" description="EF hand associated type-2" evidence="7">
    <location>
        <begin position="588"/>
        <end position="639"/>
    </location>
</feature>
<evidence type="ECO:0000256" key="6">
    <source>
        <dbReference type="SAM" id="MobiDB-lite"/>
    </source>
</evidence>
<dbReference type="PROSITE" id="PS00018">
    <property type="entry name" value="EF_HAND_1"/>
    <property type="match status" value="1"/>
</dbReference>
<dbReference type="Proteomes" id="UP000541444">
    <property type="component" value="Unassembled WGS sequence"/>
</dbReference>
<evidence type="ECO:0000259" key="7">
    <source>
        <dbReference type="Pfam" id="PF08356"/>
    </source>
</evidence>
<keyword evidence="5" id="KW-0472">Membrane</keyword>
<evidence type="ECO:0000256" key="4">
    <source>
        <dbReference type="ARBA" id="ARBA00022837"/>
    </source>
</evidence>
<keyword evidence="9" id="KW-1185">Reference proteome</keyword>
<dbReference type="InterPro" id="IPR052266">
    <property type="entry name" value="Miro-EF-hand_domain"/>
</dbReference>
<evidence type="ECO:0000313" key="8">
    <source>
        <dbReference type="EMBL" id="KAF6136555.1"/>
    </source>
</evidence>
<keyword evidence="4" id="KW-0106">Calcium</keyword>
<evidence type="ECO:0000256" key="5">
    <source>
        <dbReference type="ARBA" id="ARBA00023136"/>
    </source>
</evidence>
<dbReference type="InterPro" id="IPR013567">
    <property type="entry name" value="EF_hand_assoc_2"/>
</dbReference>
<protein>
    <recommendedName>
        <fullName evidence="7">EF hand associated type-2 domain-containing protein</fullName>
    </recommendedName>
</protein>
<keyword evidence="2" id="KW-0479">Metal-binding</keyword>
<dbReference type="SUPFAM" id="SSF47473">
    <property type="entry name" value="EF-hand"/>
    <property type="match status" value="1"/>
</dbReference>
<dbReference type="GO" id="GO:0016020">
    <property type="term" value="C:membrane"/>
    <property type="evidence" value="ECO:0007669"/>
    <property type="project" value="UniProtKB-SubCell"/>
</dbReference>
<dbReference type="GO" id="GO:0046872">
    <property type="term" value="F:metal ion binding"/>
    <property type="evidence" value="ECO:0007669"/>
    <property type="project" value="UniProtKB-KW"/>
</dbReference>
<evidence type="ECO:0000256" key="2">
    <source>
        <dbReference type="ARBA" id="ARBA00022723"/>
    </source>
</evidence>
<keyword evidence="3" id="KW-0677">Repeat</keyword>
<dbReference type="Gene3D" id="1.10.238.10">
    <property type="entry name" value="EF-hand"/>
    <property type="match status" value="1"/>
</dbReference>
<organism evidence="8 9">
    <name type="scientific">Kingdonia uniflora</name>
    <dbReference type="NCBI Taxonomy" id="39325"/>
    <lineage>
        <taxon>Eukaryota</taxon>
        <taxon>Viridiplantae</taxon>
        <taxon>Streptophyta</taxon>
        <taxon>Embryophyta</taxon>
        <taxon>Tracheophyta</taxon>
        <taxon>Spermatophyta</taxon>
        <taxon>Magnoliopsida</taxon>
        <taxon>Ranunculales</taxon>
        <taxon>Circaeasteraceae</taxon>
        <taxon>Kingdonia</taxon>
    </lineage>
</organism>
<dbReference type="PANTHER" id="PTHR46819:SF1">
    <property type="entry name" value="EF-HAND CALCIUM-BINDING DOMAIN-CONTAINING PROTEIN 7"/>
    <property type="match status" value="1"/>
</dbReference>
<feature type="region of interest" description="Disordered" evidence="6">
    <location>
        <begin position="95"/>
        <end position="114"/>
    </location>
</feature>
<evidence type="ECO:0000256" key="1">
    <source>
        <dbReference type="ARBA" id="ARBA00004370"/>
    </source>
</evidence>
<dbReference type="OrthoDB" id="10020961at2759"/>
<dbReference type="InterPro" id="IPR011992">
    <property type="entry name" value="EF-hand-dom_pair"/>
</dbReference>
<gene>
    <name evidence="8" type="ORF">GIB67_016011</name>
</gene>
<dbReference type="EMBL" id="JACGCM010002686">
    <property type="protein sequence ID" value="KAF6136555.1"/>
    <property type="molecule type" value="Genomic_DNA"/>
</dbReference>
<comment type="subcellular location">
    <subcellularLocation>
        <location evidence="1">Membrane</location>
    </subcellularLocation>
</comment>
<name>A0A7J7L1Q8_9MAGN</name>
<dbReference type="AlphaFoldDB" id="A0A7J7L1Q8"/>
<comment type="caution">
    <text evidence="8">The sequence shown here is derived from an EMBL/GenBank/DDBJ whole genome shotgun (WGS) entry which is preliminary data.</text>
</comment>
<dbReference type="InterPro" id="IPR018247">
    <property type="entry name" value="EF_Hand_1_Ca_BS"/>
</dbReference>
<proteinExistence type="predicted"/>